<dbReference type="SUPFAM" id="SSF55961">
    <property type="entry name" value="Bet v1-like"/>
    <property type="match status" value="1"/>
</dbReference>
<dbReference type="GO" id="GO:0005737">
    <property type="term" value="C:cytoplasm"/>
    <property type="evidence" value="ECO:0007669"/>
    <property type="project" value="UniProtKB-ARBA"/>
</dbReference>
<dbReference type="Gene3D" id="3.30.530.20">
    <property type="match status" value="1"/>
</dbReference>
<reference evidence="2 3" key="1">
    <citation type="submission" date="2018-03" db="EMBL/GenBank/DDBJ databases">
        <title>Adhaeribacter sp. HMF7605 Genome sequencing and assembly.</title>
        <authorList>
            <person name="Kang H."/>
            <person name="Kang J."/>
            <person name="Cha I."/>
            <person name="Kim H."/>
            <person name="Joh K."/>
        </authorList>
    </citation>
    <scope>NUCLEOTIDE SEQUENCE [LARGE SCALE GENOMIC DNA]</scope>
    <source>
        <strain evidence="2 3">HMF7605</strain>
    </source>
</reference>
<keyword evidence="3" id="KW-1185">Reference proteome</keyword>
<sequence length="204" mass="23439">MTFLIFISVWVLSFINDSDQGNWELRRNENGIAIYSRKLTDVSFKQIKVECELPGTTSQLLKILRDVPHHPDWVYATAKASLIKKKNENNYIYLTETDMPWPVADRDLVAETIIYPITKAGHLYVEVKSLPEYVPVNKDFIRIPFSEATWDIFPLPGNKLKITYTFSINPGGAIPTWLVNATVVTGPYNTFMKLRKILNESQEN</sequence>
<dbReference type="InterPro" id="IPR051213">
    <property type="entry name" value="START_lipid_transfer"/>
</dbReference>
<dbReference type="Pfam" id="PF01852">
    <property type="entry name" value="START"/>
    <property type="match status" value="1"/>
</dbReference>
<protein>
    <recommendedName>
        <fullName evidence="1">START domain-containing protein</fullName>
    </recommendedName>
</protein>
<dbReference type="PROSITE" id="PS50848">
    <property type="entry name" value="START"/>
    <property type="match status" value="1"/>
</dbReference>
<dbReference type="Proteomes" id="UP000240357">
    <property type="component" value="Unassembled WGS sequence"/>
</dbReference>
<dbReference type="InterPro" id="IPR002913">
    <property type="entry name" value="START_lipid-bd_dom"/>
</dbReference>
<dbReference type="PIRSF" id="PIRSF039033">
    <property type="entry name" value="START_dom"/>
    <property type="match status" value="1"/>
</dbReference>
<dbReference type="InterPro" id="IPR028347">
    <property type="entry name" value="START_dom_prot"/>
</dbReference>
<dbReference type="AlphaFoldDB" id="A0A2T2YB40"/>
<dbReference type="EMBL" id="PYFT01000001">
    <property type="protein sequence ID" value="PSR52732.1"/>
    <property type="molecule type" value="Genomic_DNA"/>
</dbReference>
<accession>A0A2T2YB40</accession>
<dbReference type="InterPro" id="IPR023393">
    <property type="entry name" value="START-like_dom_sf"/>
</dbReference>
<feature type="domain" description="START" evidence="1">
    <location>
        <begin position="18"/>
        <end position="203"/>
    </location>
</feature>
<dbReference type="GO" id="GO:0008289">
    <property type="term" value="F:lipid binding"/>
    <property type="evidence" value="ECO:0007669"/>
    <property type="project" value="InterPro"/>
</dbReference>
<evidence type="ECO:0000259" key="1">
    <source>
        <dbReference type="PROSITE" id="PS50848"/>
    </source>
</evidence>
<evidence type="ECO:0000313" key="3">
    <source>
        <dbReference type="Proteomes" id="UP000240357"/>
    </source>
</evidence>
<dbReference type="PANTHER" id="PTHR19308:SF14">
    <property type="entry name" value="START DOMAIN-CONTAINING PROTEIN"/>
    <property type="match status" value="1"/>
</dbReference>
<evidence type="ECO:0000313" key="2">
    <source>
        <dbReference type="EMBL" id="PSR52732.1"/>
    </source>
</evidence>
<proteinExistence type="predicted"/>
<dbReference type="RefSeq" id="WP_106926648.1">
    <property type="nucleotide sequence ID" value="NZ_PYFT01000001.1"/>
</dbReference>
<dbReference type="OrthoDB" id="5734556at2"/>
<comment type="caution">
    <text evidence="2">The sequence shown here is derived from an EMBL/GenBank/DDBJ whole genome shotgun (WGS) entry which is preliminary data.</text>
</comment>
<organism evidence="2 3">
    <name type="scientific">Adhaeribacter arboris</name>
    <dbReference type="NCBI Taxonomy" id="2072846"/>
    <lineage>
        <taxon>Bacteria</taxon>
        <taxon>Pseudomonadati</taxon>
        <taxon>Bacteroidota</taxon>
        <taxon>Cytophagia</taxon>
        <taxon>Cytophagales</taxon>
        <taxon>Hymenobacteraceae</taxon>
        <taxon>Adhaeribacter</taxon>
    </lineage>
</organism>
<name>A0A2T2YB40_9BACT</name>
<dbReference type="PANTHER" id="PTHR19308">
    <property type="entry name" value="PHOSPHATIDYLCHOLINE TRANSFER PROTEIN"/>
    <property type="match status" value="1"/>
</dbReference>
<gene>
    <name evidence="2" type="ORF">AHMF7605_03930</name>
</gene>